<reference evidence="7 8" key="1">
    <citation type="submission" date="2019-10" db="EMBL/GenBank/DDBJ databases">
        <title>Whole genome shotgun sequence of Acrocarpospora pleiomorpha NBRC 16267.</title>
        <authorList>
            <person name="Ichikawa N."/>
            <person name="Kimura A."/>
            <person name="Kitahashi Y."/>
            <person name="Komaki H."/>
            <person name="Oguchi A."/>
        </authorList>
    </citation>
    <scope>NUCLEOTIDE SEQUENCE [LARGE SCALE GENOMIC DNA]</scope>
    <source>
        <strain evidence="7 8">NBRC 16267</strain>
    </source>
</reference>
<dbReference type="Gene3D" id="3.40.50.300">
    <property type="entry name" value="P-loop containing nucleotide triphosphate hydrolases"/>
    <property type="match status" value="1"/>
</dbReference>
<evidence type="ECO:0000259" key="6">
    <source>
        <dbReference type="PROSITE" id="PS50893"/>
    </source>
</evidence>
<dbReference type="GO" id="GO:0016887">
    <property type="term" value="F:ATP hydrolysis activity"/>
    <property type="evidence" value="ECO:0007669"/>
    <property type="project" value="InterPro"/>
</dbReference>
<evidence type="ECO:0000313" key="7">
    <source>
        <dbReference type="EMBL" id="GES19370.1"/>
    </source>
</evidence>
<dbReference type="PROSITE" id="PS50893">
    <property type="entry name" value="ABC_TRANSPORTER_2"/>
    <property type="match status" value="1"/>
</dbReference>
<name>A0A5M3XE78_9ACTN</name>
<dbReference type="Pfam" id="PF00005">
    <property type="entry name" value="ABC_tran"/>
    <property type="match status" value="1"/>
</dbReference>
<dbReference type="InterPro" id="IPR003593">
    <property type="entry name" value="AAA+_ATPase"/>
</dbReference>
<proteinExistence type="inferred from homology"/>
<dbReference type="RefSeq" id="WP_155344468.1">
    <property type="nucleotide sequence ID" value="NZ_BAAAHM010000007.1"/>
</dbReference>
<keyword evidence="5" id="KW-0029">Amino-acid transport</keyword>
<feature type="domain" description="ABC transporter" evidence="6">
    <location>
        <begin position="6"/>
        <end position="246"/>
    </location>
</feature>
<dbReference type="PANTHER" id="PTHR43820:SF8">
    <property type="entry name" value="ABC TRANSPORTER SUBSTRATE-BINDING PROTEIN"/>
    <property type="match status" value="1"/>
</dbReference>
<dbReference type="SMART" id="SM00382">
    <property type="entry name" value="AAA"/>
    <property type="match status" value="1"/>
</dbReference>
<gene>
    <name evidence="7" type="ORF">Aple_022660</name>
</gene>
<evidence type="ECO:0000313" key="8">
    <source>
        <dbReference type="Proteomes" id="UP000377595"/>
    </source>
</evidence>
<dbReference type="InterPro" id="IPR052156">
    <property type="entry name" value="BCAA_Transport_ATP-bd_LivF"/>
</dbReference>
<evidence type="ECO:0000256" key="4">
    <source>
        <dbReference type="ARBA" id="ARBA00022840"/>
    </source>
</evidence>
<dbReference type="GO" id="GO:0005524">
    <property type="term" value="F:ATP binding"/>
    <property type="evidence" value="ECO:0007669"/>
    <property type="project" value="UniProtKB-KW"/>
</dbReference>
<sequence length="269" mass="29216">MTQPVLALNNVEVRYQGSILVLKNLSLTVEPGEIVALLGSNGAGKSTTLKAVSGLLDAEEGAVTEGSLVIEGDDMTNADPVEVVRRGVIQVLEGRRVLSHLTVEQNLMVASVGARSSRTEAHDDMQYVYGLFPVLQQFRKRTAGYLSGGQQQMLVLGRALMGRPKLLMLDEPSLGLAPSIEHEIFAAITKINASQGVAVLLVEQNARAALRIAHRGYVLETGRVVLSGDRAALLGNKDLQEFYLGLGSDGTRKSFRDVKHYKRRKRWVG</sequence>
<dbReference type="PROSITE" id="PS00211">
    <property type="entry name" value="ABC_TRANSPORTER_1"/>
    <property type="match status" value="1"/>
</dbReference>
<dbReference type="CDD" id="cd03224">
    <property type="entry name" value="ABC_TM1139_LivF_branched"/>
    <property type="match status" value="1"/>
</dbReference>
<dbReference type="InterPro" id="IPR003439">
    <property type="entry name" value="ABC_transporter-like_ATP-bd"/>
</dbReference>
<comment type="similarity">
    <text evidence="1">Belongs to the ABC transporter superfamily.</text>
</comment>
<dbReference type="OrthoDB" id="5179231at2"/>
<organism evidence="7 8">
    <name type="scientific">Acrocarpospora pleiomorpha</name>
    <dbReference type="NCBI Taxonomy" id="90975"/>
    <lineage>
        <taxon>Bacteria</taxon>
        <taxon>Bacillati</taxon>
        <taxon>Actinomycetota</taxon>
        <taxon>Actinomycetes</taxon>
        <taxon>Streptosporangiales</taxon>
        <taxon>Streptosporangiaceae</taxon>
        <taxon>Acrocarpospora</taxon>
    </lineage>
</organism>
<dbReference type="InterPro" id="IPR027417">
    <property type="entry name" value="P-loop_NTPase"/>
</dbReference>
<comment type="caution">
    <text evidence="7">The sequence shown here is derived from an EMBL/GenBank/DDBJ whole genome shotgun (WGS) entry which is preliminary data.</text>
</comment>
<dbReference type="GO" id="GO:0015807">
    <property type="term" value="P:L-amino acid transport"/>
    <property type="evidence" value="ECO:0007669"/>
    <property type="project" value="TreeGrafter"/>
</dbReference>
<keyword evidence="3" id="KW-0547">Nucleotide-binding</keyword>
<keyword evidence="4 7" id="KW-0067">ATP-binding</keyword>
<evidence type="ECO:0000256" key="5">
    <source>
        <dbReference type="ARBA" id="ARBA00022970"/>
    </source>
</evidence>
<dbReference type="Proteomes" id="UP000377595">
    <property type="component" value="Unassembled WGS sequence"/>
</dbReference>
<dbReference type="InterPro" id="IPR017871">
    <property type="entry name" value="ABC_transporter-like_CS"/>
</dbReference>
<accession>A0A5M3XE78</accession>
<dbReference type="PANTHER" id="PTHR43820">
    <property type="entry name" value="HIGH-AFFINITY BRANCHED-CHAIN AMINO ACID TRANSPORT ATP-BINDING PROTEIN LIVF"/>
    <property type="match status" value="1"/>
</dbReference>
<keyword evidence="8" id="KW-1185">Reference proteome</keyword>
<evidence type="ECO:0000256" key="1">
    <source>
        <dbReference type="ARBA" id="ARBA00005417"/>
    </source>
</evidence>
<protein>
    <submittedName>
        <fullName evidence="7">ABC transporter ATP-binding protein</fullName>
    </submittedName>
</protein>
<dbReference type="EMBL" id="BLAF01000011">
    <property type="protein sequence ID" value="GES19370.1"/>
    <property type="molecule type" value="Genomic_DNA"/>
</dbReference>
<evidence type="ECO:0000256" key="3">
    <source>
        <dbReference type="ARBA" id="ARBA00022741"/>
    </source>
</evidence>
<dbReference type="AlphaFoldDB" id="A0A5M3XE78"/>
<keyword evidence="2" id="KW-0813">Transport</keyword>
<dbReference type="GO" id="GO:0015658">
    <property type="term" value="F:branched-chain amino acid transmembrane transporter activity"/>
    <property type="evidence" value="ECO:0007669"/>
    <property type="project" value="TreeGrafter"/>
</dbReference>
<evidence type="ECO:0000256" key="2">
    <source>
        <dbReference type="ARBA" id="ARBA00022448"/>
    </source>
</evidence>
<dbReference type="SUPFAM" id="SSF52540">
    <property type="entry name" value="P-loop containing nucleoside triphosphate hydrolases"/>
    <property type="match status" value="1"/>
</dbReference>